<keyword evidence="2" id="KW-1185">Reference proteome</keyword>
<name>A0ACB8GP15_PSICU</name>
<proteinExistence type="predicted"/>
<reference evidence="1" key="1">
    <citation type="submission" date="2021-10" db="EMBL/GenBank/DDBJ databases">
        <title>Psilocybe cubensis genome.</title>
        <authorList>
            <person name="Mckernan K.J."/>
            <person name="Crawford S."/>
            <person name="Trippe A."/>
            <person name="Kane L.T."/>
            <person name="Mclaughlin S."/>
        </authorList>
    </citation>
    <scope>NUCLEOTIDE SEQUENCE</scope>
    <source>
        <strain evidence="1">MGC-MH-2018</strain>
    </source>
</reference>
<evidence type="ECO:0000313" key="1">
    <source>
        <dbReference type="EMBL" id="KAH9477225.1"/>
    </source>
</evidence>
<dbReference type="EMBL" id="JAFIQS020000010">
    <property type="protein sequence ID" value="KAH9477225.1"/>
    <property type="molecule type" value="Genomic_DNA"/>
</dbReference>
<dbReference type="Proteomes" id="UP000664032">
    <property type="component" value="Unassembled WGS sequence"/>
</dbReference>
<sequence>MSIDLSLDRLKSLLPFLPYTRPTLHIAGTNGKGSVSALLTSILLTSSSPLRIGRFNSPHLVSVLDSITIDDVAIDIKVYTETRTDVEAHDREQGTRLTSFELLAMTALRIFETAHVDVVVLEVGMGGLRDATNIVPTACIRASALAAVDLDHQAFLGDTVALIAREKAGIARNGRPFILGRQQHGEVQGVVEEVVREAGGTLLRSVDVSTVDSGTWSPFNDASKTGPPPRIVKFQLQAFPEAIEAQFPLQGAHQLDNLGTALGVIDALLTFNYPDTDVLRLRERITPASISAGIAKVKWRGRLSFHSISVPGPSPLDLLVLADGAHNPASAKTLGEYITSLLENTTTTPIHITYILSLSHSPPKTPLQTLSPILPPFPGTSSLVPHISVALLPFSPPEGMPWVKPVALSTMRETVQALVPELGEGDVWLSSENEGLKRALEWAAEKQAKRGGEGLVVLAGSLYLVADFYRLLEHGSSLLTPAYIEGPCDAVRKHMLSSTNQIVTLCVCTLQVTRALASLTSKSAFQRADDNDTVVYTPSGPLSKSKTHQVTPGAHIEHLNSTITVVSADGITVNHLVPFNQATSNRNGLLNRLLTDDNEGISDGYAAYFFWSNTMPDATPLALFTTTWTVPPSPAMTNTSHLQTIFLFNALQPAVAGVSRILQPVLQYGTSAAGGGAFWSVASWYVANGTSFFTPLVRVESGQVLEGILTLDRVNSPSSAGDKVYSYTSLFAGIPSSALSISSPDPLSSAWEVLEIYNVTRAVELPQGRTQMHGIQVIDNNGRRPDLHWVANVGEGGFGAQVVVDGASNGEVDIVYPLQ</sequence>
<comment type="caution">
    <text evidence="1">The sequence shown here is derived from an EMBL/GenBank/DDBJ whole genome shotgun (WGS) entry which is preliminary data.</text>
</comment>
<gene>
    <name evidence="1" type="ORF">JR316_0011144</name>
</gene>
<evidence type="ECO:0000313" key="2">
    <source>
        <dbReference type="Proteomes" id="UP000664032"/>
    </source>
</evidence>
<organism evidence="1 2">
    <name type="scientific">Psilocybe cubensis</name>
    <name type="common">Psychedelic mushroom</name>
    <name type="synonym">Stropharia cubensis</name>
    <dbReference type="NCBI Taxonomy" id="181762"/>
    <lineage>
        <taxon>Eukaryota</taxon>
        <taxon>Fungi</taxon>
        <taxon>Dikarya</taxon>
        <taxon>Basidiomycota</taxon>
        <taxon>Agaricomycotina</taxon>
        <taxon>Agaricomycetes</taxon>
        <taxon>Agaricomycetidae</taxon>
        <taxon>Agaricales</taxon>
        <taxon>Agaricineae</taxon>
        <taxon>Strophariaceae</taxon>
        <taxon>Psilocybe</taxon>
    </lineage>
</organism>
<accession>A0ACB8GP15</accession>
<protein>
    <submittedName>
        <fullName evidence="1">Dihydrofolate synthetase</fullName>
    </submittedName>
</protein>